<keyword evidence="13" id="KW-1185">Reference proteome</keyword>
<protein>
    <recommendedName>
        <fullName evidence="11">Cyclin-like domain-containing protein</fullName>
    </recommendedName>
</protein>
<keyword evidence="5 9" id="KW-0195">Cyclin</keyword>
<organism evidence="12 13">
    <name type="scientific">Kwoniella newhampshirensis</name>
    <dbReference type="NCBI Taxonomy" id="1651941"/>
    <lineage>
        <taxon>Eukaryota</taxon>
        <taxon>Fungi</taxon>
        <taxon>Dikarya</taxon>
        <taxon>Basidiomycota</taxon>
        <taxon>Agaricomycotina</taxon>
        <taxon>Tremellomycetes</taxon>
        <taxon>Tremellales</taxon>
        <taxon>Cryptococcaceae</taxon>
        <taxon>Kwoniella</taxon>
    </lineage>
</organism>
<dbReference type="GeneID" id="92183779"/>
<feature type="region of interest" description="Disordered" evidence="10">
    <location>
        <begin position="365"/>
        <end position="482"/>
    </location>
</feature>
<dbReference type="PANTHER" id="PTHR10026">
    <property type="entry name" value="CYCLIN"/>
    <property type="match status" value="1"/>
</dbReference>
<evidence type="ECO:0000256" key="10">
    <source>
        <dbReference type="SAM" id="MobiDB-lite"/>
    </source>
</evidence>
<dbReference type="GO" id="GO:0006357">
    <property type="term" value="P:regulation of transcription by RNA polymerase II"/>
    <property type="evidence" value="ECO:0007669"/>
    <property type="project" value="InterPro"/>
</dbReference>
<evidence type="ECO:0000256" key="8">
    <source>
        <dbReference type="ARBA" id="ARBA00023242"/>
    </source>
</evidence>
<reference evidence="12 13" key="1">
    <citation type="journal article" date="2024" name="bioRxiv">
        <title>Comparative genomics of Cryptococcus and Kwoniella reveals pathogenesis evolution and contrasting karyotype dynamics via intercentromeric recombination or chromosome fusion.</title>
        <authorList>
            <person name="Coelho M.A."/>
            <person name="David-Palma M."/>
            <person name="Shea T."/>
            <person name="Bowers K."/>
            <person name="McGinley-Smith S."/>
            <person name="Mohammad A.W."/>
            <person name="Gnirke A."/>
            <person name="Yurkov A.M."/>
            <person name="Nowrousian M."/>
            <person name="Sun S."/>
            <person name="Cuomo C.A."/>
            <person name="Heitman J."/>
        </authorList>
    </citation>
    <scope>NUCLEOTIDE SEQUENCE [LARGE SCALE GENOMIC DNA]</scope>
    <source>
        <strain evidence="12 13">CBS 13917</strain>
    </source>
</reference>
<sequence>MSSSFWSSSHCAYWLVTRPYLAQSRSIDLRYTSPKNLYCLYIFFAQLIQKLGKRLLLRQIPIATACIFFKRFYLKNSICETNPYLVIAACLFVAAKVEETPVHIKSVVSEAKVVFAEHNIKMFPAEPNKVGEMEFYLLEDLDFHLVVFHPYRALLHMTGREPADAGRFRQTRVEEDVEIKRKEAEAKKIRDEEVRKAAGAGTGVGRTQVPGQAATLGAGMEEKEEGESEEARVRRLMGRGTGEGMMEIDEGVLQISWFILNDTYRTDVHLLYPPYVIALSAIYIAFCLTSMNNSSSSTRTRTSSSQVHNLSTSISINESLHLPPPPASTAEFIASFQVSLPTLFACVQDIVSLYPVWEGFEPTSMRQNGALGQGQNQNPNQNQNQAHAKRGTTSTNGSVGGSQPNVASNPTSLKSATSSSGQGQGQEKKEKFGPEEAEALVRRMIEERMVDVGHPDNAGKSERSGSSAGSGGSGVGKKRGRG</sequence>
<dbReference type="CDD" id="cd20513">
    <property type="entry name" value="CYCLIN_CCNC_rpt1"/>
    <property type="match status" value="1"/>
</dbReference>
<evidence type="ECO:0000256" key="1">
    <source>
        <dbReference type="ARBA" id="ARBA00004123"/>
    </source>
</evidence>
<comment type="subcellular location">
    <subcellularLocation>
        <location evidence="1">Nucleus</location>
    </subcellularLocation>
</comment>
<dbReference type="AlphaFoldDB" id="A0AAW0YX43"/>
<keyword evidence="4" id="KW-0805">Transcription regulation</keyword>
<dbReference type="SUPFAM" id="SSF47954">
    <property type="entry name" value="Cyclin-like"/>
    <property type="match status" value="2"/>
</dbReference>
<dbReference type="GO" id="GO:0005634">
    <property type="term" value="C:nucleus"/>
    <property type="evidence" value="ECO:0007669"/>
    <property type="project" value="UniProtKB-SubCell"/>
</dbReference>
<keyword evidence="7" id="KW-0804">Transcription</keyword>
<accession>A0AAW0YX43</accession>
<keyword evidence="6" id="KW-0010">Activator</keyword>
<evidence type="ECO:0000256" key="4">
    <source>
        <dbReference type="ARBA" id="ARBA00023015"/>
    </source>
</evidence>
<gene>
    <name evidence="12" type="ORF">IAR55_006521</name>
</gene>
<evidence type="ECO:0000259" key="11">
    <source>
        <dbReference type="SMART" id="SM00385"/>
    </source>
</evidence>
<dbReference type="Pfam" id="PF00134">
    <property type="entry name" value="Cyclin_N"/>
    <property type="match status" value="1"/>
</dbReference>
<feature type="compositionally biased region" description="Basic and acidic residues" evidence="10">
    <location>
        <begin position="426"/>
        <end position="463"/>
    </location>
</feature>
<dbReference type="Gene3D" id="1.10.472.10">
    <property type="entry name" value="Cyclin-like"/>
    <property type="match status" value="2"/>
</dbReference>
<dbReference type="Proteomes" id="UP001388673">
    <property type="component" value="Unassembled WGS sequence"/>
</dbReference>
<dbReference type="InterPro" id="IPR013763">
    <property type="entry name" value="Cyclin-like_dom"/>
</dbReference>
<proteinExistence type="inferred from homology"/>
<comment type="caution">
    <text evidence="12">The sequence shown here is derived from an EMBL/GenBank/DDBJ whole genome shotgun (WGS) entry which is preliminary data.</text>
</comment>
<dbReference type="EMBL" id="JBCAWK010000013">
    <property type="protein sequence ID" value="KAK8844672.1"/>
    <property type="molecule type" value="Genomic_DNA"/>
</dbReference>
<evidence type="ECO:0000256" key="9">
    <source>
        <dbReference type="RuleBase" id="RU000383"/>
    </source>
</evidence>
<dbReference type="InterPro" id="IPR043198">
    <property type="entry name" value="Cyclin/Ssn8"/>
</dbReference>
<evidence type="ECO:0000256" key="7">
    <source>
        <dbReference type="ARBA" id="ARBA00023163"/>
    </source>
</evidence>
<feature type="compositionally biased region" description="Low complexity" evidence="10">
    <location>
        <begin position="367"/>
        <end position="397"/>
    </location>
</feature>
<dbReference type="KEGG" id="kne:92183779"/>
<dbReference type="FunFam" id="1.10.472.10:FF:000076">
    <property type="entry name" value="RNA polymerase II holoenzyme cyclin-like subunit"/>
    <property type="match status" value="1"/>
</dbReference>
<evidence type="ECO:0000256" key="2">
    <source>
        <dbReference type="ARBA" id="ARBA00008638"/>
    </source>
</evidence>
<comment type="similarity">
    <text evidence="2">Belongs to the cyclin family. Cyclin C subfamily.</text>
</comment>
<evidence type="ECO:0000256" key="6">
    <source>
        <dbReference type="ARBA" id="ARBA00023159"/>
    </source>
</evidence>
<dbReference type="InterPro" id="IPR036915">
    <property type="entry name" value="Cyclin-like_sf"/>
</dbReference>
<feature type="compositionally biased region" description="Polar residues" evidence="10">
    <location>
        <begin position="403"/>
        <end position="417"/>
    </location>
</feature>
<dbReference type="SMART" id="SM00385">
    <property type="entry name" value="CYCLIN"/>
    <property type="match status" value="2"/>
</dbReference>
<feature type="domain" description="Cyclin-like" evidence="11">
    <location>
        <begin position="235"/>
        <end position="352"/>
    </location>
</feature>
<name>A0AAW0YX43_9TREE</name>
<feature type="domain" description="Cyclin-like" evidence="11">
    <location>
        <begin position="46"/>
        <end position="139"/>
    </location>
</feature>
<feature type="region of interest" description="Disordered" evidence="10">
    <location>
        <begin position="199"/>
        <end position="232"/>
    </location>
</feature>
<dbReference type="GO" id="GO:0016538">
    <property type="term" value="F:cyclin-dependent protein serine/threonine kinase regulator activity"/>
    <property type="evidence" value="ECO:0007669"/>
    <property type="project" value="InterPro"/>
</dbReference>
<dbReference type="RefSeq" id="XP_066799896.1">
    <property type="nucleotide sequence ID" value="XM_066949602.1"/>
</dbReference>
<evidence type="ECO:0000256" key="5">
    <source>
        <dbReference type="ARBA" id="ARBA00023127"/>
    </source>
</evidence>
<evidence type="ECO:0000256" key="3">
    <source>
        <dbReference type="ARBA" id="ARBA00022491"/>
    </source>
</evidence>
<dbReference type="InterPro" id="IPR006671">
    <property type="entry name" value="Cyclin_N"/>
</dbReference>
<evidence type="ECO:0000313" key="12">
    <source>
        <dbReference type="EMBL" id="KAK8844672.1"/>
    </source>
</evidence>
<evidence type="ECO:0000313" key="13">
    <source>
        <dbReference type="Proteomes" id="UP001388673"/>
    </source>
</evidence>
<keyword evidence="8" id="KW-0539">Nucleus</keyword>
<keyword evidence="3" id="KW-0678">Repressor</keyword>